<gene>
    <name evidence="1" type="ORF">ACFPM4_10260</name>
</gene>
<evidence type="ECO:0000313" key="1">
    <source>
        <dbReference type="EMBL" id="MFC5465138.1"/>
    </source>
</evidence>
<dbReference type="Proteomes" id="UP001596147">
    <property type="component" value="Unassembled WGS sequence"/>
</dbReference>
<sequence>MLGLLLKHQEKEEIIYLLKREMDEILFDLNDSRIETIVKISMEERYKTLFSLFTRIASTQDCMKYMLPSKKRNGSNGKKENYH</sequence>
<evidence type="ECO:0000313" key="2">
    <source>
        <dbReference type="Proteomes" id="UP001596147"/>
    </source>
</evidence>
<protein>
    <submittedName>
        <fullName evidence="1">Uncharacterized protein</fullName>
    </submittedName>
</protein>
<dbReference type="EMBL" id="JBHSMC010000014">
    <property type="protein sequence ID" value="MFC5465138.1"/>
    <property type="molecule type" value="Genomic_DNA"/>
</dbReference>
<comment type="caution">
    <text evidence="1">The sequence shown here is derived from an EMBL/GenBank/DDBJ whole genome shotgun (WGS) entry which is preliminary data.</text>
</comment>
<proteinExistence type="predicted"/>
<dbReference type="RefSeq" id="WP_144922891.1">
    <property type="nucleotide sequence ID" value="NZ_JBHSMC010000014.1"/>
</dbReference>
<accession>A0ABW0LHR1</accession>
<name>A0ABW0LHR1_9BACI</name>
<organism evidence="1 2">
    <name type="scientific">Lederbergia graminis</name>
    <dbReference type="NCBI Taxonomy" id="735518"/>
    <lineage>
        <taxon>Bacteria</taxon>
        <taxon>Bacillati</taxon>
        <taxon>Bacillota</taxon>
        <taxon>Bacilli</taxon>
        <taxon>Bacillales</taxon>
        <taxon>Bacillaceae</taxon>
        <taxon>Lederbergia</taxon>
    </lineage>
</organism>
<keyword evidence="2" id="KW-1185">Reference proteome</keyword>
<reference evidence="2" key="1">
    <citation type="journal article" date="2019" name="Int. J. Syst. Evol. Microbiol.">
        <title>The Global Catalogue of Microorganisms (GCM) 10K type strain sequencing project: providing services to taxonomists for standard genome sequencing and annotation.</title>
        <authorList>
            <consortium name="The Broad Institute Genomics Platform"/>
            <consortium name="The Broad Institute Genome Sequencing Center for Infectious Disease"/>
            <person name="Wu L."/>
            <person name="Ma J."/>
        </authorList>
    </citation>
    <scope>NUCLEOTIDE SEQUENCE [LARGE SCALE GENOMIC DNA]</scope>
    <source>
        <strain evidence="2">CGMCC 1.12237</strain>
    </source>
</reference>